<dbReference type="EC" id="3.1.4.4" evidence="3"/>
<name>A0A291RHL3_9NOCA</name>
<dbReference type="InterPro" id="IPR051406">
    <property type="entry name" value="PLD_domain"/>
</dbReference>
<evidence type="ECO:0000259" key="7">
    <source>
        <dbReference type="Pfam" id="PF13091"/>
    </source>
</evidence>
<keyword evidence="5" id="KW-0442">Lipid degradation</keyword>
<dbReference type="GeneID" id="88358428"/>
<dbReference type="SUPFAM" id="SSF56024">
    <property type="entry name" value="Phospholipase D/nuclease"/>
    <property type="match status" value="1"/>
</dbReference>
<protein>
    <recommendedName>
        <fullName evidence="3">phospholipase D</fullName>
        <ecNumber evidence="3">3.1.4.4</ecNumber>
    </recommendedName>
</protein>
<dbReference type="Pfam" id="PF13091">
    <property type="entry name" value="PLDc_2"/>
    <property type="match status" value="1"/>
</dbReference>
<dbReference type="RefSeq" id="WP_098694222.1">
    <property type="nucleotide sequence ID" value="NZ_CP023778.1"/>
</dbReference>
<dbReference type="Proteomes" id="UP000221961">
    <property type="component" value="Chromosome"/>
</dbReference>
<dbReference type="GO" id="GO:0016042">
    <property type="term" value="P:lipid catabolic process"/>
    <property type="evidence" value="ECO:0007669"/>
    <property type="project" value="UniProtKB-KW"/>
</dbReference>
<dbReference type="KEGG" id="ntp:CRH09_13550"/>
<dbReference type="AlphaFoldDB" id="A0A291RHL3"/>
<comment type="similarity">
    <text evidence="2">Belongs to the phospholipase D family.</text>
</comment>
<dbReference type="Gene3D" id="3.30.870.10">
    <property type="entry name" value="Endonuclease Chain A"/>
    <property type="match status" value="1"/>
</dbReference>
<dbReference type="GO" id="GO:0016891">
    <property type="term" value="F:RNA endonuclease activity producing 5'-phosphomonoesters, hydrolytic mechanism"/>
    <property type="evidence" value="ECO:0007669"/>
    <property type="project" value="TreeGrafter"/>
</dbReference>
<keyword evidence="4" id="KW-0378">Hydrolase</keyword>
<sequence length="187" mass="20774">MTFVIEGSFTCYLMPGDHDAARRRFLELIGGPGETWLIAYSFTLPGAVDQLLAAHRRGVALHLYLDHSQSTGKTERELLQRLVDAGVEITIGTSTSGSRYICHTKGLVAEGSPGPQCWEGSVNFSTTGWLQVNTAVQFVSQQWRDHFVAQFNTLVHYAWTEERKLQLMAHPPVSFESADAPMLSLHP</sequence>
<evidence type="ECO:0000256" key="4">
    <source>
        <dbReference type="ARBA" id="ARBA00022801"/>
    </source>
</evidence>
<evidence type="ECO:0000313" key="9">
    <source>
        <dbReference type="Proteomes" id="UP000221961"/>
    </source>
</evidence>
<organism evidence="8 9">
    <name type="scientific">Nocardia terpenica</name>
    <dbReference type="NCBI Taxonomy" id="455432"/>
    <lineage>
        <taxon>Bacteria</taxon>
        <taxon>Bacillati</taxon>
        <taxon>Actinomycetota</taxon>
        <taxon>Actinomycetes</taxon>
        <taxon>Mycobacteriales</taxon>
        <taxon>Nocardiaceae</taxon>
        <taxon>Nocardia</taxon>
    </lineage>
</organism>
<reference evidence="8 9" key="1">
    <citation type="submission" date="2017-10" db="EMBL/GenBank/DDBJ databases">
        <title>Comparative genomics between pathogenic Norcardia.</title>
        <authorList>
            <person name="Zeng L."/>
        </authorList>
    </citation>
    <scope>NUCLEOTIDE SEQUENCE [LARGE SCALE GENOMIC DNA]</scope>
    <source>
        <strain evidence="8 9">NC_YFY_NT001</strain>
    </source>
</reference>
<evidence type="ECO:0000313" key="8">
    <source>
        <dbReference type="EMBL" id="ATL67073.1"/>
    </source>
</evidence>
<accession>A0A291RHL3</accession>
<dbReference type="PANTHER" id="PTHR43856:SF1">
    <property type="entry name" value="MITOCHONDRIAL CARDIOLIPIN HYDROLASE"/>
    <property type="match status" value="1"/>
</dbReference>
<dbReference type="PANTHER" id="PTHR43856">
    <property type="entry name" value="CARDIOLIPIN HYDROLASE"/>
    <property type="match status" value="1"/>
</dbReference>
<evidence type="ECO:0000256" key="1">
    <source>
        <dbReference type="ARBA" id="ARBA00000798"/>
    </source>
</evidence>
<evidence type="ECO:0000256" key="5">
    <source>
        <dbReference type="ARBA" id="ARBA00022963"/>
    </source>
</evidence>
<comment type="catalytic activity">
    <reaction evidence="1">
        <text>a 1,2-diacyl-sn-glycero-3-phosphocholine + H2O = a 1,2-diacyl-sn-glycero-3-phosphate + choline + H(+)</text>
        <dbReference type="Rhea" id="RHEA:14445"/>
        <dbReference type="ChEBI" id="CHEBI:15354"/>
        <dbReference type="ChEBI" id="CHEBI:15377"/>
        <dbReference type="ChEBI" id="CHEBI:15378"/>
        <dbReference type="ChEBI" id="CHEBI:57643"/>
        <dbReference type="ChEBI" id="CHEBI:58608"/>
        <dbReference type="EC" id="3.1.4.4"/>
    </reaction>
</comment>
<dbReference type="GO" id="GO:0004630">
    <property type="term" value="F:phospholipase D activity"/>
    <property type="evidence" value="ECO:0007669"/>
    <property type="project" value="UniProtKB-EC"/>
</dbReference>
<proteinExistence type="inferred from homology"/>
<dbReference type="EMBL" id="CP023778">
    <property type="protein sequence ID" value="ATL67073.1"/>
    <property type="molecule type" value="Genomic_DNA"/>
</dbReference>
<evidence type="ECO:0000256" key="3">
    <source>
        <dbReference type="ARBA" id="ARBA00012027"/>
    </source>
</evidence>
<keyword evidence="6" id="KW-0443">Lipid metabolism</keyword>
<gene>
    <name evidence="8" type="ORF">CRH09_13550</name>
</gene>
<dbReference type="InterPro" id="IPR025202">
    <property type="entry name" value="PLD-like_dom"/>
</dbReference>
<evidence type="ECO:0000256" key="2">
    <source>
        <dbReference type="ARBA" id="ARBA00008664"/>
    </source>
</evidence>
<evidence type="ECO:0000256" key="6">
    <source>
        <dbReference type="ARBA" id="ARBA00023098"/>
    </source>
</evidence>
<feature type="domain" description="Phospholipase D-like" evidence="7">
    <location>
        <begin position="35"/>
        <end position="152"/>
    </location>
</feature>